<sequence>MSTQSTTYSDILQCARTLIITGGYNSFSYADIAESVGIRKASIHHHFPTKADLVRVLVAQYREEAKAGMAALERYFPAPVDQLKAYVGYWLECVGEASKGYCVCALLATQIPVLPTEVATEVRAHFRSLSAWITTVLERGAQAGSLTLSDTPQAEAERFMAAVHGAMLSARAYGEPGVFGLITQPLIDRLVTPIPPPGA</sequence>
<dbReference type="Pfam" id="PF16925">
    <property type="entry name" value="TetR_C_13"/>
    <property type="match status" value="1"/>
</dbReference>
<dbReference type="InterPro" id="IPR036271">
    <property type="entry name" value="Tet_transcr_reg_TetR-rel_C_sf"/>
</dbReference>
<evidence type="ECO:0000313" key="7">
    <source>
        <dbReference type="Proteomes" id="UP000251617"/>
    </source>
</evidence>
<dbReference type="Proteomes" id="UP000251617">
    <property type="component" value="Chromosome"/>
</dbReference>
<keyword evidence="2 4" id="KW-0238">DNA-binding</keyword>
<dbReference type="Gene3D" id="1.10.357.10">
    <property type="entry name" value="Tetracycline Repressor, domain 2"/>
    <property type="match status" value="1"/>
</dbReference>
<proteinExistence type="predicted"/>
<name>A0AAD0LDS1_PSEPU</name>
<evidence type="ECO:0000256" key="3">
    <source>
        <dbReference type="ARBA" id="ARBA00023163"/>
    </source>
</evidence>
<dbReference type="PANTHER" id="PTHR47506:SF6">
    <property type="entry name" value="HTH-TYPE TRANSCRIPTIONAL REPRESSOR NEMR"/>
    <property type="match status" value="1"/>
</dbReference>
<feature type="DNA-binding region" description="H-T-H motif" evidence="4">
    <location>
        <begin position="28"/>
        <end position="47"/>
    </location>
</feature>
<feature type="domain" description="HTH tetR-type" evidence="5">
    <location>
        <begin position="5"/>
        <end position="65"/>
    </location>
</feature>
<dbReference type="PANTHER" id="PTHR47506">
    <property type="entry name" value="TRANSCRIPTIONAL REGULATORY PROTEIN"/>
    <property type="match status" value="1"/>
</dbReference>
<evidence type="ECO:0000256" key="4">
    <source>
        <dbReference type="PROSITE-ProRule" id="PRU00335"/>
    </source>
</evidence>
<dbReference type="EMBL" id="CP030750">
    <property type="protein sequence ID" value="AXA27587.1"/>
    <property type="molecule type" value="Genomic_DNA"/>
</dbReference>
<dbReference type="PROSITE" id="PS50977">
    <property type="entry name" value="HTH_TETR_2"/>
    <property type="match status" value="1"/>
</dbReference>
<dbReference type="GO" id="GO:0003677">
    <property type="term" value="F:DNA binding"/>
    <property type="evidence" value="ECO:0007669"/>
    <property type="project" value="UniProtKB-UniRule"/>
</dbReference>
<dbReference type="InterPro" id="IPR011075">
    <property type="entry name" value="TetR_C"/>
</dbReference>
<dbReference type="SUPFAM" id="SSF48498">
    <property type="entry name" value="Tetracyclin repressor-like, C-terminal domain"/>
    <property type="match status" value="1"/>
</dbReference>
<keyword evidence="3" id="KW-0804">Transcription</keyword>
<evidence type="ECO:0000313" key="6">
    <source>
        <dbReference type="EMBL" id="AXA27587.1"/>
    </source>
</evidence>
<dbReference type="RefSeq" id="WP_063546719.1">
    <property type="nucleotide sequence ID" value="NZ_CP011789.1"/>
</dbReference>
<evidence type="ECO:0000256" key="1">
    <source>
        <dbReference type="ARBA" id="ARBA00023015"/>
    </source>
</evidence>
<organism evidence="6 7">
    <name type="scientific">Pseudomonas putida</name>
    <name type="common">Arthrobacter siderocapsulatus</name>
    <dbReference type="NCBI Taxonomy" id="303"/>
    <lineage>
        <taxon>Bacteria</taxon>
        <taxon>Pseudomonadati</taxon>
        <taxon>Pseudomonadota</taxon>
        <taxon>Gammaproteobacteria</taxon>
        <taxon>Pseudomonadales</taxon>
        <taxon>Pseudomonadaceae</taxon>
        <taxon>Pseudomonas</taxon>
    </lineage>
</organism>
<protein>
    <submittedName>
        <fullName evidence="6">TetR/AcrR family transcriptional regulator</fullName>
    </submittedName>
</protein>
<dbReference type="SUPFAM" id="SSF46689">
    <property type="entry name" value="Homeodomain-like"/>
    <property type="match status" value="1"/>
</dbReference>
<keyword evidence="1" id="KW-0805">Transcription regulation</keyword>
<gene>
    <name evidence="6" type="ORF">C1S65_13010</name>
</gene>
<reference evidence="6 7" key="1">
    <citation type="submission" date="2018-06" db="EMBL/GenBank/DDBJ databases">
        <title>The genome of Pseudomonas putida NX-1, a lignin degrader.</title>
        <authorList>
            <person name="Xu Z."/>
        </authorList>
    </citation>
    <scope>NUCLEOTIDE SEQUENCE [LARGE SCALE GENOMIC DNA]</scope>
    <source>
        <strain evidence="6 7">NX-1</strain>
    </source>
</reference>
<dbReference type="AlphaFoldDB" id="A0AAD0LDS1"/>
<accession>A0AAD0LDS1</accession>
<dbReference type="InterPro" id="IPR001647">
    <property type="entry name" value="HTH_TetR"/>
</dbReference>
<evidence type="ECO:0000256" key="2">
    <source>
        <dbReference type="ARBA" id="ARBA00023125"/>
    </source>
</evidence>
<dbReference type="PRINTS" id="PR00455">
    <property type="entry name" value="HTHTETR"/>
</dbReference>
<dbReference type="InterPro" id="IPR009057">
    <property type="entry name" value="Homeodomain-like_sf"/>
</dbReference>
<dbReference type="Pfam" id="PF00440">
    <property type="entry name" value="TetR_N"/>
    <property type="match status" value="1"/>
</dbReference>
<evidence type="ECO:0000259" key="5">
    <source>
        <dbReference type="PROSITE" id="PS50977"/>
    </source>
</evidence>